<proteinExistence type="predicted"/>
<dbReference type="PANTHER" id="PTHR32196:SF69">
    <property type="entry name" value="BRANCHED-CHAIN AMINO ACID TRANSPORT SYSTEM, PERMEASE PROTEIN"/>
    <property type="match status" value="1"/>
</dbReference>
<feature type="transmembrane region" description="Helical" evidence="6">
    <location>
        <begin position="212"/>
        <end position="231"/>
    </location>
</feature>
<keyword evidence="5 6" id="KW-0472">Membrane</keyword>
<dbReference type="RefSeq" id="WP_177680186.1">
    <property type="nucleotide sequence ID" value="NZ_JACRSU010000004.1"/>
</dbReference>
<dbReference type="EMBL" id="JACRSU010000004">
    <property type="protein sequence ID" value="MBC8541480.1"/>
    <property type="molecule type" value="Genomic_DNA"/>
</dbReference>
<evidence type="ECO:0000256" key="4">
    <source>
        <dbReference type="ARBA" id="ARBA00022989"/>
    </source>
</evidence>
<feature type="transmembrane region" description="Helical" evidence="6">
    <location>
        <begin position="184"/>
        <end position="206"/>
    </location>
</feature>
<dbReference type="AlphaFoldDB" id="A0A926DM35"/>
<keyword evidence="2" id="KW-1003">Cell membrane</keyword>
<evidence type="ECO:0000256" key="1">
    <source>
        <dbReference type="ARBA" id="ARBA00004651"/>
    </source>
</evidence>
<feature type="transmembrane region" description="Helical" evidence="6">
    <location>
        <begin position="12"/>
        <end position="29"/>
    </location>
</feature>
<dbReference type="GO" id="GO:0022857">
    <property type="term" value="F:transmembrane transporter activity"/>
    <property type="evidence" value="ECO:0007669"/>
    <property type="project" value="InterPro"/>
</dbReference>
<gene>
    <name evidence="7" type="ORF">H8698_10880</name>
</gene>
<evidence type="ECO:0000256" key="5">
    <source>
        <dbReference type="ARBA" id="ARBA00023136"/>
    </source>
</evidence>
<accession>A0A926DM35</accession>
<name>A0A926DM35_9FIRM</name>
<dbReference type="Proteomes" id="UP000611762">
    <property type="component" value="Unassembled WGS sequence"/>
</dbReference>
<feature type="transmembrane region" description="Helical" evidence="6">
    <location>
        <begin position="136"/>
        <end position="154"/>
    </location>
</feature>
<keyword evidence="3 6" id="KW-0812">Transmembrane</keyword>
<feature type="transmembrane region" description="Helical" evidence="6">
    <location>
        <begin position="266"/>
        <end position="285"/>
    </location>
</feature>
<organism evidence="7 8">
    <name type="scientific">Congzhengia minquanensis</name>
    <dbReference type="NCBI Taxonomy" id="2763657"/>
    <lineage>
        <taxon>Bacteria</taxon>
        <taxon>Bacillati</taxon>
        <taxon>Bacillota</taxon>
        <taxon>Clostridia</taxon>
        <taxon>Eubacteriales</taxon>
        <taxon>Oscillospiraceae</taxon>
        <taxon>Congzhengia</taxon>
    </lineage>
</organism>
<sequence length="302" mass="31366">MFIQIIGSLQLGLLYAAMAMGVFVTFRILDIADLTVDGSFVTGMATAAVVTIAANNPVLGILAGTAAGGLAGLITGLLLTKVKVPPILAGIITMTGLYSINMFIMGEKSNLSLVGQETVFTWVCKASPLNDEIDKLILSALIIAAVAAILAVFFKTRPGMAIRATGDNEEMVRSSSINADVSKCLGIVIANACVGLSGSLICQYQMFSDVGYGTGMVVIGLASIIIGESICGRRGVGVGILSACVGSAVYRIIIALALRFEIFPSYALKLISAVIVALSIAIPTAKKAIGNARMKSQRRNVQ</sequence>
<keyword evidence="4 6" id="KW-1133">Transmembrane helix</keyword>
<evidence type="ECO:0000256" key="6">
    <source>
        <dbReference type="SAM" id="Phobius"/>
    </source>
</evidence>
<dbReference type="Pfam" id="PF02653">
    <property type="entry name" value="BPD_transp_2"/>
    <property type="match status" value="1"/>
</dbReference>
<evidence type="ECO:0000256" key="3">
    <source>
        <dbReference type="ARBA" id="ARBA00022692"/>
    </source>
</evidence>
<keyword evidence="8" id="KW-1185">Reference proteome</keyword>
<protein>
    <submittedName>
        <fullName evidence="7">ABC transporter permease</fullName>
    </submittedName>
</protein>
<reference evidence="7" key="1">
    <citation type="submission" date="2020-08" db="EMBL/GenBank/DDBJ databases">
        <title>Genome public.</title>
        <authorList>
            <person name="Liu C."/>
            <person name="Sun Q."/>
        </authorList>
    </citation>
    <scope>NUCLEOTIDE SEQUENCE</scope>
    <source>
        <strain evidence="7">H8</strain>
    </source>
</reference>
<comment type="caution">
    <text evidence="7">The sequence shown here is derived from an EMBL/GenBank/DDBJ whole genome shotgun (WGS) entry which is preliminary data.</text>
</comment>
<evidence type="ECO:0000313" key="7">
    <source>
        <dbReference type="EMBL" id="MBC8541480.1"/>
    </source>
</evidence>
<evidence type="ECO:0000313" key="8">
    <source>
        <dbReference type="Proteomes" id="UP000611762"/>
    </source>
</evidence>
<dbReference type="CDD" id="cd06574">
    <property type="entry name" value="TM_PBP1_branched-chain-AA_like"/>
    <property type="match status" value="1"/>
</dbReference>
<dbReference type="PANTHER" id="PTHR32196">
    <property type="entry name" value="ABC TRANSPORTER PERMEASE PROTEIN YPHD-RELATED-RELATED"/>
    <property type="match status" value="1"/>
</dbReference>
<feature type="transmembrane region" description="Helical" evidence="6">
    <location>
        <begin position="238"/>
        <end position="260"/>
    </location>
</feature>
<dbReference type="InterPro" id="IPR001851">
    <property type="entry name" value="ABC_transp_permease"/>
</dbReference>
<evidence type="ECO:0000256" key="2">
    <source>
        <dbReference type="ARBA" id="ARBA00022475"/>
    </source>
</evidence>
<feature type="transmembrane region" description="Helical" evidence="6">
    <location>
        <begin position="60"/>
        <end position="80"/>
    </location>
</feature>
<feature type="transmembrane region" description="Helical" evidence="6">
    <location>
        <begin position="87"/>
        <end position="105"/>
    </location>
</feature>
<dbReference type="GO" id="GO:0005886">
    <property type="term" value="C:plasma membrane"/>
    <property type="evidence" value="ECO:0007669"/>
    <property type="project" value="UniProtKB-SubCell"/>
</dbReference>
<comment type="subcellular location">
    <subcellularLocation>
        <location evidence="1">Cell membrane</location>
        <topology evidence="1">Multi-pass membrane protein</topology>
    </subcellularLocation>
</comment>